<keyword evidence="2" id="KW-1185">Reference proteome</keyword>
<dbReference type="Proteomes" id="UP001141327">
    <property type="component" value="Unassembled WGS sequence"/>
</dbReference>
<evidence type="ECO:0000313" key="1">
    <source>
        <dbReference type="EMBL" id="KAJ4458445.1"/>
    </source>
</evidence>
<sequence>MEMGWAREATRLHKSLRLSCINVDEDEDAVARDPNARTAMLERLAIPPQRMPALPTREDLIMEEWREAEKRRVEEFARAQAQMAAHVMACPICARRLRTQQILTKSKACFTSTLTTSTRCPSDHGCKPPSHSDEPDCQAAIPVEGHPEAALTPASPTAVPHVRNCAPTCFSLCVVDNHNFAFVPLG</sequence>
<comment type="caution">
    <text evidence="1">The sequence shown here is derived from an EMBL/GenBank/DDBJ whole genome shotgun (WGS) entry which is preliminary data.</text>
</comment>
<protein>
    <submittedName>
        <fullName evidence="1">Uncharacterized protein</fullName>
    </submittedName>
</protein>
<evidence type="ECO:0000313" key="2">
    <source>
        <dbReference type="Proteomes" id="UP001141327"/>
    </source>
</evidence>
<name>A0ABQ8UNY8_9EUKA</name>
<proteinExistence type="predicted"/>
<accession>A0ABQ8UNY8</accession>
<organism evidence="1 2">
    <name type="scientific">Paratrimastix pyriformis</name>
    <dbReference type="NCBI Taxonomy" id="342808"/>
    <lineage>
        <taxon>Eukaryota</taxon>
        <taxon>Metamonada</taxon>
        <taxon>Preaxostyla</taxon>
        <taxon>Paratrimastigidae</taxon>
        <taxon>Paratrimastix</taxon>
    </lineage>
</organism>
<dbReference type="EMBL" id="JAPMOS010000029">
    <property type="protein sequence ID" value="KAJ4458445.1"/>
    <property type="molecule type" value="Genomic_DNA"/>
</dbReference>
<gene>
    <name evidence="1" type="ORF">PAPYR_5837</name>
</gene>
<reference evidence="1" key="1">
    <citation type="journal article" date="2022" name="bioRxiv">
        <title>Genomics of Preaxostyla Flagellates Illuminates Evolutionary Transitions and the Path Towards Mitochondrial Loss.</title>
        <authorList>
            <person name="Novak L.V.F."/>
            <person name="Treitli S.C."/>
            <person name="Pyrih J."/>
            <person name="Halakuc P."/>
            <person name="Pipaliya S.V."/>
            <person name="Vacek V."/>
            <person name="Brzon O."/>
            <person name="Soukal P."/>
            <person name="Eme L."/>
            <person name="Dacks J.B."/>
            <person name="Karnkowska A."/>
            <person name="Elias M."/>
            <person name="Hampl V."/>
        </authorList>
    </citation>
    <scope>NUCLEOTIDE SEQUENCE</scope>
    <source>
        <strain evidence="1">RCP-MX</strain>
    </source>
</reference>